<dbReference type="RefSeq" id="WP_145629820.1">
    <property type="nucleotide sequence ID" value="NZ_CP088014.1"/>
</dbReference>
<protein>
    <submittedName>
        <fullName evidence="5">Chaperone required for assembly of F1-ATPase</fullName>
    </submittedName>
</protein>
<evidence type="ECO:0000256" key="3">
    <source>
        <dbReference type="ARBA" id="ARBA00023186"/>
    </source>
</evidence>
<evidence type="ECO:0000256" key="4">
    <source>
        <dbReference type="SAM" id="MobiDB-lite"/>
    </source>
</evidence>
<evidence type="ECO:0000313" key="6">
    <source>
        <dbReference type="Proteomes" id="UP000317176"/>
    </source>
</evidence>
<dbReference type="InterPro" id="IPR023335">
    <property type="entry name" value="ATP12_ortho_dom_sf"/>
</dbReference>
<dbReference type="SUPFAM" id="SSF160909">
    <property type="entry name" value="ATP12-like"/>
    <property type="match status" value="1"/>
</dbReference>
<name>A0A562LLN6_9BRAD</name>
<evidence type="ECO:0000256" key="2">
    <source>
        <dbReference type="ARBA" id="ARBA00022946"/>
    </source>
</evidence>
<dbReference type="Gene3D" id="3.30.2180.10">
    <property type="entry name" value="ATP12-like"/>
    <property type="match status" value="1"/>
</dbReference>
<dbReference type="PANTHER" id="PTHR21013">
    <property type="entry name" value="ATP SYNTHASE MITOCHONDRIAL F1 COMPLEX ASSEMBLY FACTOR 2/ATP12 PROTEIN, MITOCHONDRIAL PRECURSOR"/>
    <property type="match status" value="1"/>
</dbReference>
<keyword evidence="2" id="KW-0809">Transit peptide</keyword>
<dbReference type="OrthoDB" id="9797825at2"/>
<comment type="caution">
    <text evidence="5">The sequence shown here is derived from an EMBL/GenBank/DDBJ whole genome shotgun (WGS) entry which is preliminary data.</text>
</comment>
<evidence type="ECO:0000256" key="1">
    <source>
        <dbReference type="ARBA" id="ARBA00008231"/>
    </source>
</evidence>
<dbReference type="InterPro" id="IPR042272">
    <property type="entry name" value="ATP12_ATP_synth-F1-assembly_N"/>
</dbReference>
<keyword evidence="6" id="KW-1185">Reference proteome</keyword>
<dbReference type="GO" id="GO:0043461">
    <property type="term" value="P:proton-transporting ATP synthase complex assembly"/>
    <property type="evidence" value="ECO:0007669"/>
    <property type="project" value="InterPro"/>
</dbReference>
<sequence>MRELFEEAAGQPPPDPRQSARASARTPLRKRFYKQASVADAEGGFAITLDGKPIRTPSGRQVVIPSRELADAVASEWGAQGETIDPVTMPLTRIANSVIEGVVDRVELVSDDLAKYFETDLLFYRAGHPEGLVAREAAHWDPVLFWAAQTLGAHFILSEGVMHVKQPDDAVRAARAALPGDAWSIAALHMVTTLTGSALLALALAHGARDADQVWAAAHVDEDWNIAQWGVDEEAAQRRATRARDFQAAVTVLAAVRPPAAKGP</sequence>
<proteinExistence type="inferred from homology"/>
<dbReference type="Gene3D" id="1.10.3580.10">
    <property type="entry name" value="ATP12 ATPase"/>
    <property type="match status" value="1"/>
</dbReference>
<dbReference type="AlphaFoldDB" id="A0A562LLN6"/>
<organism evidence="5 6">
    <name type="scientific">Bradyrhizobium daqingense</name>
    <dbReference type="NCBI Taxonomy" id="993502"/>
    <lineage>
        <taxon>Bacteria</taxon>
        <taxon>Pseudomonadati</taxon>
        <taxon>Pseudomonadota</taxon>
        <taxon>Alphaproteobacteria</taxon>
        <taxon>Hyphomicrobiales</taxon>
        <taxon>Nitrobacteraceae</taxon>
        <taxon>Bradyrhizobium</taxon>
    </lineage>
</organism>
<accession>A0A562LLN6</accession>
<gene>
    <name evidence="5" type="ORF">IQ17_01358</name>
</gene>
<comment type="similarity">
    <text evidence="1">Belongs to the ATP12 family.</text>
</comment>
<reference evidence="5 6" key="1">
    <citation type="journal article" date="2015" name="Stand. Genomic Sci.">
        <title>Genomic Encyclopedia of Bacterial and Archaeal Type Strains, Phase III: the genomes of soil and plant-associated and newly described type strains.</title>
        <authorList>
            <person name="Whitman W.B."/>
            <person name="Woyke T."/>
            <person name="Klenk H.P."/>
            <person name="Zhou Y."/>
            <person name="Lilburn T.G."/>
            <person name="Beck B.J."/>
            <person name="De Vos P."/>
            <person name="Vandamme P."/>
            <person name="Eisen J.A."/>
            <person name="Garrity G."/>
            <person name="Hugenholtz P."/>
            <person name="Kyrpides N.C."/>
        </authorList>
    </citation>
    <scope>NUCLEOTIDE SEQUENCE [LARGE SCALE GENOMIC DNA]</scope>
    <source>
        <strain evidence="5 6">CGMCC 1.10947</strain>
    </source>
</reference>
<dbReference type="Pfam" id="PF07542">
    <property type="entry name" value="ATP12"/>
    <property type="match status" value="1"/>
</dbReference>
<dbReference type="EMBL" id="VLKL01000003">
    <property type="protein sequence ID" value="TWI08539.1"/>
    <property type="molecule type" value="Genomic_DNA"/>
</dbReference>
<evidence type="ECO:0000313" key="5">
    <source>
        <dbReference type="EMBL" id="TWI08539.1"/>
    </source>
</evidence>
<dbReference type="Proteomes" id="UP000317176">
    <property type="component" value="Unassembled WGS sequence"/>
</dbReference>
<keyword evidence="3" id="KW-0143">Chaperone</keyword>
<dbReference type="PANTHER" id="PTHR21013:SF10">
    <property type="entry name" value="ATP SYNTHASE MITOCHONDRIAL F1 COMPLEX ASSEMBLY FACTOR 2"/>
    <property type="match status" value="1"/>
</dbReference>
<dbReference type="InterPro" id="IPR011419">
    <property type="entry name" value="ATP12_ATP_synth-F1-assembly"/>
</dbReference>
<feature type="region of interest" description="Disordered" evidence="4">
    <location>
        <begin position="1"/>
        <end position="26"/>
    </location>
</feature>